<comment type="function">
    <text evidence="2">Removes the phosphate from trehalose 6-phosphate to produce free trehalose.</text>
</comment>
<proteinExistence type="inferred from homology"/>
<dbReference type="GO" id="GO:0005992">
    <property type="term" value="P:trehalose biosynthetic process"/>
    <property type="evidence" value="ECO:0007669"/>
    <property type="project" value="UniProtKB-UniPathway"/>
</dbReference>
<name>A0A1I6FUG6_9EURY</name>
<accession>A0A1I6FUG6</accession>
<dbReference type="InterPro" id="IPR044651">
    <property type="entry name" value="OTSB-like"/>
</dbReference>
<dbReference type="PANTHER" id="PTHR43768">
    <property type="entry name" value="TREHALOSE 6-PHOSPHATE PHOSPHATASE"/>
    <property type="match status" value="1"/>
</dbReference>
<dbReference type="EMBL" id="FOYT01000001">
    <property type="protein sequence ID" value="SFR33561.1"/>
    <property type="molecule type" value="Genomic_DNA"/>
</dbReference>
<sequence>MSEARSEALDAAVETLASRLPEREELLLCLEFDGTLAVPGETPDEATVRPEMRAAVAELHSRPSVTVAVTSGRPLDDVRTRVDLPGVTYAGNHGLELRTEGVRNVHPVAETYRPDVDHVCEELRDDFADEANVAVEHRGQTLAVHHRRVPDSRVPAVWKAVARAVGEFASGTLAVREGAGEVEVRPAVAWDRGSVVSSLLDERAACLPVFVGDARTDEAGFRAVERDGVGVRVGDAEERATAATEFVRDADEATALVEWLCRTGVERLGAPGPTTQRGPAAGATGDRSTKSD</sequence>
<dbReference type="InterPro" id="IPR036412">
    <property type="entry name" value="HAD-like_sf"/>
</dbReference>
<dbReference type="Gene3D" id="3.30.70.1020">
    <property type="entry name" value="Trehalose-6-phosphate phosphatase related protein, domain 2"/>
    <property type="match status" value="1"/>
</dbReference>
<feature type="region of interest" description="Disordered" evidence="3">
    <location>
        <begin position="267"/>
        <end position="292"/>
    </location>
</feature>
<dbReference type="Pfam" id="PF02358">
    <property type="entry name" value="Trehalose_PPase"/>
    <property type="match status" value="1"/>
</dbReference>
<keyword evidence="2" id="KW-0460">Magnesium</keyword>
<dbReference type="GO" id="GO:0004805">
    <property type="term" value="F:trehalose-phosphatase activity"/>
    <property type="evidence" value="ECO:0007669"/>
    <property type="project" value="UniProtKB-EC"/>
</dbReference>
<dbReference type="GO" id="GO:0046872">
    <property type="term" value="F:metal ion binding"/>
    <property type="evidence" value="ECO:0007669"/>
    <property type="project" value="UniProtKB-KW"/>
</dbReference>
<dbReference type="OrthoDB" id="70105at2157"/>
<organism evidence="4 5">
    <name type="scientific">Halogeometricum rufum</name>
    <dbReference type="NCBI Taxonomy" id="553469"/>
    <lineage>
        <taxon>Archaea</taxon>
        <taxon>Methanobacteriati</taxon>
        <taxon>Methanobacteriota</taxon>
        <taxon>Stenosarchaea group</taxon>
        <taxon>Halobacteria</taxon>
        <taxon>Halobacteriales</taxon>
        <taxon>Haloferacaceae</taxon>
        <taxon>Halogeometricum</taxon>
    </lineage>
</organism>
<comment type="catalytic activity">
    <reaction evidence="2">
        <text>alpha,alpha-trehalose 6-phosphate + H2O = alpha,alpha-trehalose + phosphate</text>
        <dbReference type="Rhea" id="RHEA:23420"/>
        <dbReference type="ChEBI" id="CHEBI:15377"/>
        <dbReference type="ChEBI" id="CHEBI:16551"/>
        <dbReference type="ChEBI" id="CHEBI:43474"/>
        <dbReference type="ChEBI" id="CHEBI:58429"/>
        <dbReference type="EC" id="3.1.3.12"/>
    </reaction>
</comment>
<comment type="cofactor">
    <cofactor evidence="2">
        <name>Mg(2+)</name>
        <dbReference type="ChEBI" id="CHEBI:18420"/>
    </cofactor>
</comment>
<dbReference type="EC" id="3.1.3.12" evidence="2"/>
<dbReference type="RefSeq" id="WP_143105080.1">
    <property type="nucleotide sequence ID" value="NZ_FOYT01000001.1"/>
</dbReference>
<evidence type="ECO:0000256" key="3">
    <source>
        <dbReference type="SAM" id="MobiDB-lite"/>
    </source>
</evidence>
<reference evidence="5" key="1">
    <citation type="submission" date="2016-10" db="EMBL/GenBank/DDBJ databases">
        <authorList>
            <person name="Varghese N."/>
            <person name="Submissions S."/>
        </authorList>
    </citation>
    <scope>NUCLEOTIDE SEQUENCE [LARGE SCALE GENOMIC DNA]</scope>
    <source>
        <strain evidence="5">CGMCC 1.7736</strain>
    </source>
</reference>
<dbReference type="SUPFAM" id="SSF56784">
    <property type="entry name" value="HAD-like"/>
    <property type="match status" value="1"/>
</dbReference>
<dbReference type="InterPro" id="IPR003337">
    <property type="entry name" value="Trehalose_PPase"/>
</dbReference>
<comment type="pathway">
    <text evidence="2">Glycan biosynthesis; trehalose biosynthesis.</text>
</comment>
<evidence type="ECO:0000313" key="5">
    <source>
        <dbReference type="Proteomes" id="UP000198531"/>
    </source>
</evidence>
<dbReference type="AlphaFoldDB" id="A0A1I6FUG6"/>
<keyword evidence="1 2" id="KW-0378">Hydrolase</keyword>
<dbReference type="Proteomes" id="UP000198531">
    <property type="component" value="Unassembled WGS sequence"/>
</dbReference>
<protein>
    <recommendedName>
        <fullName evidence="2">Trehalose 6-phosphate phosphatase</fullName>
        <ecNumber evidence="2">3.1.3.12</ecNumber>
    </recommendedName>
</protein>
<comment type="similarity">
    <text evidence="2">Belongs to the trehalose phosphatase family.</text>
</comment>
<dbReference type="PANTHER" id="PTHR43768:SF3">
    <property type="entry name" value="TREHALOSE 6-PHOSPHATE PHOSPHATASE"/>
    <property type="match status" value="1"/>
</dbReference>
<evidence type="ECO:0000313" key="4">
    <source>
        <dbReference type="EMBL" id="SFR33561.1"/>
    </source>
</evidence>
<dbReference type="NCBIfam" id="TIGR00685">
    <property type="entry name" value="T6PP"/>
    <property type="match status" value="1"/>
</dbReference>
<keyword evidence="5" id="KW-1185">Reference proteome</keyword>
<dbReference type="Gene3D" id="3.40.50.1000">
    <property type="entry name" value="HAD superfamily/HAD-like"/>
    <property type="match status" value="1"/>
</dbReference>
<dbReference type="InterPro" id="IPR023214">
    <property type="entry name" value="HAD_sf"/>
</dbReference>
<keyword evidence="2" id="KW-0479">Metal-binding</keyword>
<dbReference type="STRING" id="553469.SAMN04487947_0023"/>
<evidence type="ECO:0000256" key="2">
    <source>
        <dbReference type="RuleBase" id="RU361117"/>
    </source>
</evidence>
<gene>
    <name evidence="4" type="ORF">SAMN04487947_0023</name>
</gene>
<evidence type="ECO:0000256" key="1">
    <source>
        <dbReference type="ARBA" id="ARBA00022801"/>
    </source>
</evidence>
<dbReference type="UniPathway" id="UPA00299"/>